<dbReference type="Pfam" id="PF02798">
    <property type="entry name" value="GST_N"/>
    <property type="match status" value="1"/>
</dbReference>
<proteinExistence type="inferred from homology"/>
<comment type="similarity">
    <text evidence="1">Belongs to the GST superfamily.</text>
</comment>
<feature type="domain" description="GST C-terminal" evidence="3">
    <location>
        <begin position="86"/>
        <end position="216"/>
    </location>
</feature>
<dbReference type="SFLD" id="SFLDS00019">
    <property type="entry name" value="Glutathione_Transferase_(cytos"/>
    <property type="match status" value="1"/>
</dbReference>
<dbReference type="PROSITE" id="PS50404">
    <property type="entry name" value="GST_NTER"/>
    <property type="match status" value="1"/>
</dbReference>
<dbReference type="InterPro" id="IPR036249">
    <property type="entry name" value="Thioredoxin-like_sf"/>
</dbReference>
<dbReference type="SUPFAM" id="SSF47616">
    <property type="entry name" value="GST C-terminal domain-like"/>
    <property type="match status" value="1"/>
</dbReference>
<dbReference type="Gene3D" id="3.40.30.10">
    <property type="entry name" value="Glutaredoxin"/>
    <property type="match status" value="1"/>
</dbReference>
<dbReference type="InterPro" id="IPR040079">
    <property type="entry name" value="Glutathione_S-Trfase"/>
</dbReference>
<dbReference type="CDD" id="cd03189">
    <property type="entry name" value="GST_C_GTT1_like"/>
    <property type="match status" value="1"/>
</dbReference>
<evidence type="ECO:0000313" key="4">
    <source>
        <dbReference type="EMBL" id="MFM2483733.1"/>
    </source>
</evidence>
<accession>A0ABW9G2G3</accession>
<name>A0ABW9G2G3_9GAMM</name>
<organism evidence="4 5">
    <name type="scientific">Celerinatantimonas yamalensis</name>
    <dbReference type="NCBI Taxonomy" id="559956"/>
    <lineage>
        <taxon>Bacteria</taxon>
        <taxon>Pseudomonadati</taxon>
        <taxon>Pseudomonadota</taxon>
        <taxon>Gammaproteobacteria</taxon>
        <taxon>Celerinatantimonadaceae</taxon>
        <taxon>Celerinatantimonas</taxon>
    </lineage>
</organism>
<dbReference type="PROSITE" id="PS50405">
    <property type="entry name" value="GST_CTER"/>
    <property type="match status" value="1"/>
</dbReference>
<protein>
    <submittedName>
        <fullName evidence="4">Glutathione S-transferase</fullName>
    </submittedName>
</protein>
<dbReference type="InterPro" id="IPR004046">
    <property type="entry name" value="GST_C"/>
</dbReference>
<dbReference type="SUPFAM" id="SSF52833">
    <property type="entry name" value="Thioredoxin-like"/>
    <property type="match status" value="1"/>
</dbReference>
<dbReference type="EMBL" id="JBEQCT010000001">
    <property type="protein sequence ID" value="MFM2483733.1"/>
    <property type="molecule type" value="Genomic_DNA"/>
</dbReference>
<gene>
    <name evidence="4" type="ORF">ABUE30_01370</name>
</gene>
<reference evidence="4 5" key="1">
    <citation type="journal article" date="2013" name="Int. J. Syst. Evol. Microbiol.">
        <title>Celerinatantimonas yamalensis sp. nov., a cold-adapted diazotrophic bacterium from a cold permafrost brine.</title>
        <authorList>
            <person name="Shcherbakova V."/>
            <person name="Chuvilskaya N."/>
            <person name="Rivkina E."/>
            <person name="Demidov N."/>
            <person name="Uchaeva V."/>
            <person name="Suetin S."/>
            <person name="Suzina N."/>
            <person name="Gilichinsky D."/>
        </authorList>
    </citation>
    <scope>NUCLEOTIDE SEQUENCE [LARGE SCALE GENOMIC DNA]</scope>
    <source>
        <strain evidence="4 5">C7</strain>
    </source>
</reference>
<dbReference type="PANTHER" id="PTHR44051:SF9">
    <property type="entry name" value="GLUTATHIONE S-TRANSFERASE 1"/>
    <property type="match status" value="1"/>
</dbReference>
<dbReference type="CDD" id="cd03046">
    <property type="entry name" value="GST_N_GTT1_like"/>
    <property type="match status" value="1"/>
</dbReference>
<dbReference type="InterPro" id="IPR010987">
    <property type="entry name" value="Glutathione-S-Trfase_C-like"/>
</dbReference>
<dbReference type="InterPro" id="IPR036282">
    <property type="entry name" value="Glutathione-S-Trfase_C_sf"/>
</dbReference>
<dbReference type="SFLD" id="SFLDG00358">
    <property type="entry name" value="Main_(cytGST)"/>
    <property type="match status" value="1"/>
</dbReference>
<dbReference type="Proteomes" id="UP001629953">
    <property type="component" value="Unassembled WGS sequence"/>
</dbReference>
<dbReference type="Gene3D" id="1.20.1050.10">
    <property type="match status" value="1"/>
</dbReference>
<keyword evidence="5" id="KW-1185">Reference proteome</keyword>
<dbReference type="SFLD" id="SFLDG01150">
    <property type="entry name" value="Main.1:_Beta-like"/>
    <property type="match status" value="1"/>
</dbReference>
<dbReference type="InterPro" id="IPR004045">
    <property type="entry name" value="Glutathione_S-Trfase_N"/>
</dbReference>
<sequence>MIQVHHLEHSRSIRVLWLLEELGVDYEVVHYRRDPKTKEAPESLKKVHPLGKSPIITDGELTIAESGAIIEYLIDTYGQGRMRPQTGEALLEYRYWLHFAEGSLMPLLVMKMVLGMVEKAPMPFFIRPIARKIVAGIDQRFTLPRLKPQLALIEAHLQDRGWFAGHDLSGADIQMALSLQFCLSSLPDMSDYPQIRSYVERVERLPAYQRAGKKSE</sequence>
<dbReference type="RefSeq" id="WP_408621894.1">
    <property type="nucleotide sequence ID" value="NZ_JBEQCT010000001.1"/>
</dbReference>
<feature type="domain" description="GST N-terminal" evidence="2">
    <location>
        <begin position="1"/>
        <end position="81"/>
    </location>
</feature>
<dbReference type="PANTHER" id="PTHR44051">
    <property type="entry name" value="GLUTATHIONE S-TRANSFERASE-RELATED"/>
    <property type="match status" value="1"/>
</dbReference>
<evidence type="ECO:0000256" key="1">
    <source>
        <dbReference type="RuleBase" id="RU003494"/>
    </source>
</evidence>
<comment type="caution">
    <text evidence="4">The sequence shown here is derived from an EMBL/GenBank/DDBJ whole genome shotgun (WGS) entry which is preliminary data.</text>
</comment>
<evidence type="ECO:0000313" key="5">
    <source>
        <dbReference type="Proteomes" id="UP001629953"/>
    </source>
</evidence>
<evidence type="ECO:0000259" key="3">
    <source>
        <dbReference type="PROSITE" id="PS50405"/>
    </source>
</evidence>
<dbReference type="Pfam" id="PF00043">
    <property type="entry name" value="GST_C"/>
    <property type="match status" value="1"/>
</dbReference>
<evidence type="ECO:0000259" key="2">
    <source>
        <dbReference type="PROSITE" id="PS50404"/>
    </source>
</evidence>